<evidence type="ECO:0000313" key="2">
    <source>
        <dbReference type="EMBL" id="MCL7021627.1"/>
    </source>
</evidence>
<reference evidence="2" key="1">
    <citation type="submission" date="2022-03" db="EMBL/GenBank/DDBJ databases">
        <title>A functionally conserved STORR gene fusion in Papaver species that diverged 16.8 million years ago.</title>
        <authorList>
            <person name="Catania T."/>
        </authorList>
    </citation>
    <scope>NUCLEOTIDE SEQUENCE</scope>
    <source>
        <strain evidence="2">S-191538</strain>
    </source>
</reference>
<organism evidence="2 3">
    <name type="scientific">Papaver nudicaule</name>
    <name type="common">Iceland poppy</name>
    <dbReference type="NCBI Taxonomy" id="74823"/>
    <lineage>
        <taxon>Eukaryota</taxon>
        <taxon>Viridiplantae</taxon>
        <taxon>Streptophyta</taxon>
        <taxon>Embryophyta</taxon>
        <taxon>Tracheophyta</taxon>
        <taxon>Spermatophyta</taxon>
        <taxon>Magnoliopsida</taxon>
        <taxon>Ranunculales</taxon>
        <taxon>Papaveraceae</taxon>
        <taxon>Papaveroideae</taxon>
        <taxon>Papaver</taxon>
    </lineage>
</organism>
<feature type="domain" description="Ribonuclease II-like double HTH" evidence="1">
    <location>
        <begin position="1"/>
        <end position="73"/>
    </location>
</feature>
<dbReference type="InterPro" id="IPR056404">
    <property type="entry name" value="HTH_RNase_II"/>
</dbReference>
<dbReference type="Pfam" id="PF23161">
    <property type="entry name" value="HTH_RNase_II"/>
    <property type="match status" value="1"/>
</dbReference>
<keyword evidence="3" id="KW-1185">Reference proteome</keyword>
<dbReference type="EMBL" id="JAJJMA010002771">
    <property type="protein sequence ID" value="MCL7021627.1"/>
    <property type="molecule type" value="Genomic_DNA"/>
</dbReference>
<feature type="non-terminal residue" evidence="2">
    <location>
        <position position="74"/>
    </location>
</feature>
<dbReference type="Proteomes" id="UP001177140">
    <property type="component" value="Unassembled WGS sequence"/>
</dbReference>
<protein>
    <recommendedName>
        <fullName evidence="1">Ribonuclease II-like double HTH domain-containing protein</fullName>
    </recommendedName>
</protein>
<gene>
    <name evidence="2" type="ORF">MKW94_030485</name>
</gene>
<comment type="caution">
    <text evidence="2">The sequence shown here is derived from an EMBL/GenBank/DDBJ whole genome shotgun (WGS) entry which is preliminary data.</text>
</comment>
<evidence type="ECO:0000313" key="3">
    <source>
        <dbReference type="Proteomes" id="UP001177140"/>
    </source>
</evidence>
<evidence type="ECO:0000259" key="1">
    <source>
        <dbReference type="Pfam" id="PF23161"/>
    </source>
</evidence>
<proteinExistence type="predicted"/>
<accession>A0AA41RNN1</accession>
<sequence length="74" mass="8465">VKELLRRKEVTEAAEKELQEFAQLLKSAKAMPSCSKPQKESWTLEEKNRQKIEALEAYAIDACKNDDQKRLAGT</sequence>
<feature type="non-terminal residue" evidence="2">
    <location>
        <position position="1"/>
    </location>
</feature>
<name>A0AA41RNN1_PAPNU</name>
<dbReference type="AlphaFoldDB" id="A0AA41RNN1"/>